<evidence type="ECO:0000259" key="5">
    <source>
        <dbReference type="PROSITE" id="PS50011"/>
    </source>
</evidence>
<dbReference type="SUPFAM" id="SSF56112">
    <property type="entry name" value="Protein kinase-like (PK-like)"/>
    <property type="match status" value="1"/>
</dbReference>
<comment type="caution">
    <text evidence="6">The sequence shown here is derived from an EMBL/GenBank/DDBJ whole genome shotgun (WGS) entry which is preliminary data.</text>
</comment>
<organism evidence="6 7">
    <name type="scientific">Steccherinum ochraceum</name>
    <dbReference type="NCBI Taxonomy" id="92696"/>
    <lineage>
        <taxon>Eukaryota</taxon>
        <taxon>Fungi</taxon>
        <taxon>Dikarya</taxon>
        <taxon>Basidiomycota</taxon>
        <taxon>Agaricomycotina</taxon>
        <taxon>Agaricomycetes</taxon>
        <taxon>Polyporales</taxon>
        <taxon>Steccherinaceae</taxon>
        <taxon>Steccherinum</taxon>
    </lineage>
</organism>
<dbReference type="GO" id="GO:0005737">
    <property type="term" value="C:cytoplasm"/>
    <property type="evidence" value="ECO:0007669"/>
    <property type="project" value="TreeGrafter"/>
</dbReference>
<dbReference type="CDD" id="cd00180">
    <property type="entry name" value="PKc"/>
    <property type="match status" value="1"/>
</dbReference>
<dbReference type="PROSITE" id="PS50011">
    <property type="entry name" value="PROTEIN_KINASE_DOM"/>
    <property type="match status" value="1"/>
</dbReference>
<evidence type="ECO:0000256" key="3">
    <source>
        <dbReference type="PROSITE-ProRule" id="PRU10141"/>
    </source>
</evidence>
<dbReference type="InterPro" id="IPR017441">
    <property type="entry name" value="Protein_kinase_ATP_BS"/>
</dbReference>
<evidence type="ECO:0000313" key="6">
    <source>
        <dbReference type="EMBL" id="TCD69121.1"/>
    </source>
</evidence>
<feature type="binding site" evidence="3">
    <location>
        <position position="318"/>
    </location>
    <ligand>
        <name>ATP</name>
        <dbReference type="ChEBI" id="CHEBI:30616"/>
    </ligand>
</feature>
<dbReference type="EMBL" id="RWJN01000048">
    <property type="protein sequence ID" value="TCD69121.1"/>
    <property type="molecule type" value="Genomic_DNA"/>
</dbReference>
<dbReference type="GO" id="GO:0005634">
    <property type="term" value="C:nucleus"/>
    <property type="evidence" value="ECO:0007669"/>
    <property type="project" value="TreeGrafter"/>
</dbReference>
<dbReference type="PROSITE" id="PS00107">
    <property type="entry name" value="PROTEIN_KINASE_ATP"/>
    <property type="match status" value="1"/>
</dbReference>
<evidence type="ECO:0000256" key="1">
    <source>
        <dbReference type="ARBA" id="ARBA00022741"/>
    </source>
</evidence>
<dbReference type="AlphaFoldDB" id="A0A4R0RKT7"/>
<dbReference type="GO" id="GO:0004674">
    <property type="term" value="F:protein serine/threonine kinase activity"/>
    <property type="evidence" value="ECO:0007669"/>
    <property type="project" value="TreeGrafter"/>
</dbReference>
<dbReference type="PANTHER" id="PTHR44167">
    <property type="entry name" value="OVARIAN-SPECIFIC SERINE/THREONINE-PROTEIN KINASE LOK-RELATED"/>
    <property type="match status" value="1"/>
</dbReference>
<keyword evidence="7" id="KW-1185">Reference proteome</keyword>
<gene>
    <name evidence="6" type="ORF">EIP91_008597</name>
</gene>
<feature type="compositionally biased region" description="Basic and acidic residues" evidence="4">
    <location>
        <begin position="150"/>
        <end position="163"/>
    </location>
</feature>
<feature type="domain" description="Protein kinase" evidence="5">
    <location>
        <begin position="291"/>
        <end position="525"/>
    </location>
</feature>
<dbReference type="SMART" id="SM00220">
    <property type="entry name" value="S_TKc"/>
    <property type="match status" value="1"/>
</dbReference>
<dbReference type="InterPro" id="IPR000719">
    <property type="entry name" value="Prot_kinase_dom"/>
</dbReference>
<dbReference type="PROSITE" id="PS00108">
    <property type="entry name" value="PROTEIN_KINASE_ST"/>
    <property type="match status" value="1"/>
</dbReference>
<sequence>MAGPVPLLQNPVSPPVDAGRHLHADELHALDMLHNYHKCLHRILVLDLDEGITAAVRSYLKSRYPAQRESAPSSDGLPGIGIEGSTVVDTPEARVVPPHPSVPNSNVAEEDIHESLYDSSAAVPLIGGQLEEPTTRDAHRVVRIVPHRPPRNDLRDLSHGKELRRSRKEHRLEKVFSHKADKTDLKRKYPSSASQHASPTTPPAELAANASQTLAAAEQLDHLTEVKTTNGQTNQDPVIPDLVCLCGADARQLHAIHPPVDGATPSVPSEWHGHLEKAIEEARDVLAEHRVDVAAYIGSGTFGSIYRATRDGVLVALKVISKPHAYHYEDGRDMILRELHVLRTAAQKRIPYVLPLYESFSDSNCVYIVTVAALAALHSQGILHCDIKLNNIMLDVSGDACLIDFGLSKVTGLPKELGFDGGGYELYNDFADGYQPPEFKVPGYAGSHDTRSDIWCLGLVFLQLMLWRANPSSWNPASGREEDWQDHYQIKGVPDKMARDLLAQMMHPEPEQRATMKQIMEHQFFTSAGFELMGQHRELPLPRPGDPCKVRDIFRPRFFANASRLSPLALQRQMDEEAANPDAYNFPPVKDFFYPY</sequence>
<dbReference type="OrthoDB" id="1668230at2759"/>
<evidence type="ECO:0000313" key="7">
    <source>
        <dbReference type="Proteomes" id="UP000292702"/>
    </source>
</evidence>
<accession>A0A4R0RKT7</accession>
<feature type="region of interest" description="Disordered" evidence="4">
    <location>
        <begin position="63"/>
        <end position="85"/>
    </location>
</feature>
<name>A0A4R0RKT7_9APHY</name>
<feature type="compositionally biased region" description="Basic and acidic residues" evidence="4">
    <location>
        <begin position="170"/>
        <end position="187"/>
    </location>
</feature>
<dbReference type="PANTHER" id="PTHR44167:SF18">
    <property type="entry name" value="PROTEIN KINASE DOMAIN-CONTAINING PROTEIN"/>
    <property type="match status" value="1"/>
</dbReference>
<evidence type="ECO:0000256" key="4">
    <source>
        <dbReference type="SAM" id="MobiDB-lite"/>
    </source>
</evidence>
<dbReference type="GO" id="GO:0044773">
    <property type="term" value="P:mitotic DNA damage checkpoint signaling"/>
    <property type="evidence" value="ECO:0007669"/>
    <property type="project" value="TreeGrafter"/>
</dbReference>
<dbReference type="InterPro" id="IPR008271">
    <property type="entry name" value="Ser/Thr_kinase_AS"/>
</dbReference>
<reference evidence="6 7" key="1">
    <citation type="submission" date="2018-11" db="EMBL/GenBank/DDBJ databases">
        <title>Genome assembly of Steccherinum ochraceum LE-BIN_3174, the white-rot fungus of the Steccherinaceae family (The Residual Polyporoid clade, Polyporales, Basidiomycota).</title>
        <authorList>
            <person name="Fedorova T.V."/>
            <person name="Glazunova O.A."/>
            <person name="Landesman E.O."/>
            <person name="Moiseenko K.V."/>
            <person name="Psurtseva N.V."/>
            <person name="Savinova O.S."/>
            <person name="Shakhova N.V."/>
            <person name="Tyazhelova T.V."/>
            <person name="Vasina D.V."/>
        </authorList>
    </citation>
    <scope>NUCLEOTIDE SEQUENCE [LARGE SCALE GENOMIC DNA]</scope>
    <source>
        <strain evidence="6 7">LE-BIN_3174</strain>
    </source>
</reference>
<keyword evidence="1 3" id="KW-0547">Nucleotide-binding</keyword>
<feature type="region of interest" description="Disordered" evidence="4">
    <location>
        <begin position="145"/>
        <end position="209"/>
    </location>
</feature>
<protein>
    <recommendedName>
        <fullName evidence="5">Protein kinase domain-containing protein</fullName>
    </recommendedName>
</protein>
<keyword evidence="2 3" id="KW-0067">ATP-binding</keyword>
<evidence type="ECO:0000256" key="2">
    <source>
        <dbReference type="ARBA" id="ARBA00022840"/>
    </source>
</evidence>
<dbReference type="Gene3D" id="1.10.510.10">
    <property type="entry name" value="Transferase(Phosphotransferase) domain 1"/>
    <property type="match status" value="1"/>
</dbReference>
<dbReference type="InterPro" id="IPR011009">
    <property type="entry name" value="Kinase-like_dom_sf"/>
</dbReference>
<dbReference type="GO" id="GO:0005524">
    <property type="term" value="F:ATP binding"/>
    <property type="evidence" value="ECO:0007669"/>
    <property type="project" value="UniProtKB-UniRule"/>
</dbReference>
<dbReference type="STRING" id="92696.A0A4R0RKT7"/>
<proteinExistence type="predicted"/>
<dbReference type="Pfam" id="PF00069">
    <property type="entry name" value="Pkinase"/>
    <property type="match status" value="1"/>
</dbReference>
<dbReference type="Proteomes" id="UP000292702">
    <property type="component" value="Unassembled WGS sequence"/>
</dbReference>
<dbReference type="Gene3D" id="3.30.200.20">
    <property type="entry name" value="Phosphorylase Kinase, domain 1"/>
    <property type="match status" value="1"/>
</dbReference>